<name>A0ABD1Z9D9_9MARC</name>
<dbReference type="AlphaFoldDB" id="A0ABD1Z9D9"/>
<evidence type="ECO:0000313" key="3">
    <source>
        <dbReference type="Proteomes" id="UP001605036"/>
    </source>
</evidence>
<dbReference type="Proteomes" id="UP001605036">
    <property type="component" value="Unassembled WGS sequence"/>
</dbReference>
<evidence type="ECO:0000313" key="2">
    <source>
        <dbReference type="EMBL" id="KAL2642932.1"/>
    </source>
</evidence>
<sequence length="91" mass="10148">MPSDSSETSSASREMSYAAVLESQQKTCEDFIDRLVEAGATIVAREAELKQKDEKIAALKKRLQASEQKLQREEAKNAWLDEVTSTLTSKI</sequence>
<dbReference type="EMBL" id="JBHFFA010000002">
    <property type="protein sequence ID" value="KAL2642932.1"/>
    <property type="molecule type" value="Genomic_DNA"/>
</dbReference>
<reference evidence="2 3" key="1">
    <citation type="submission" date="2024-09" db="EMBL/GenBank/DDBJ databases">
        <title>Chromosome-scale assembly of Riccia fluitans.</title>
        <authorList>
            <person name="Paukszto L."/>
            <person name="Sawicki J."/>
            <person name="Karawczyk K."/>
            <person name="Piernik-Szablinska J."/>
            <person name="Szczecinska M."/>
            <person name="Mazdziarz M."/>
        </authorList>
    </citation>
    <scope>NUCLEOTIDE SEQUENCE [LARGE SCALE GENOMIC DNA]</scope>
    <source>
        <strain evidence="2">Rf_01</strain>
        <tissue evidence="2">Aerial parts of the thallus</tissue>
    </source>
</reference>
<proteinExistence type="predicted"/>
<accession>A0ABD1Z9D9</accession>
<feature type="coiled-coil region" evidence="1">
    <location>
        <begin position="42"/>
        <end position="76"/>
    </location>
</feature>
<protein>
    <submittedName>
        <fullName evidence="2">Uncharacterized protein</fullName>
    </submittedName>
</protein>
<organism evidence="2 3">
    <name type="scientific">Riccia fluitans</name>
    <dbReference type="NCBI Taxonomy" id="41844"/>
    <lineage>
        <taxon>Eukaryota</taxon>
        <taxon>Viridiplantae</taxon>
        <taxon>Streptophyta</taxon>
        <taxon>Embryophyta</taxon>
        <taxon>Marchantiophyta</taxon>
        <taxon>Marchantiopsida</taxon>
        <taxon>Marchantiidae</taxon>
        <taxon>Marchantiales</taxon>
        <taxon>Ricciaceae</taxon>
        <taxon>Riccia</taxon>
    </lineage>
</organism>
<evidence type="ECO:0000256" key="1">
    <source>
        <dbReference type="SAM" id="Coils"/>
    </source>
</evidence>
<keyword evidence="3" id="KW-1185">Reference proteome</keyword>
<comment type="caution">
    <text evidence="2">The sequence shown here is derived from an EMBL/GenBank/DDBJ whole genome shotgun (WGS) entry which is preliminary data.</text>
</comment>
<gene>
    <name evidence="2" type="ORF">R1flu_010519</name>
</gene>
<keyword evidence="1" id="KW-0175">Coiled coil</keyword>